<comment type="caution">
    <text evidence="3">The sequence shown here is derived from an EMBL/GenBank/DDBJ whole genome shotgun (WGS) entry which is preliminary data.</text>
</comment>
<feature type="domain" description="ATP-dependent rRNA helicase SPB4-like C-terminal tail" evidence="2">
    <location>
        <begin position="2"/>
        <end position="78"/>
    </location>
</feature>
<evidence type="ECO:0000313" key="3">
    <source>
        <dbReference type="EMBL" id="KAH3883353.1"/>
    </source>
</evidence>
<evidence type="ECO:0000313" key="4">
    <source>
        <dbReference type="Proteomes" id="UP000828390"/>
    </source>
</evidence>
<evidence type="ECO:0000259" key="2">
    <source>
        <dbReference type="Pfam" id="PF23681"/>
    </source>
</evidence>
<feature type="compositionally biased region" description="Basic residues" evidence="1">
    <location>
        <begin position="34"/>
        <end position="49"/>
    </location>
</feature>
<dbReference type="EMBL" id="JAIWYP010000001">
    <property type="protein sequence ID" value="KAH3883353.1"/>
    <property type="molecule type" value="Genomic_DNA"/>
</dbReference>
<evidence type="ECO:0000256" key="1">
    <source>
        <dbReference type="SAM" id="MobiDB-lite"/>
    </source>
</evidence>
<protein>
    <recommendedName>
        <fullName evidence="2">ATP-dependent rRNA helicase SPB4-like C-terminal tail domain-containing protein</fullName>
    </recommendedName>
</protein>
<keyword evidence="4" id="KW-1185">Reference proteome</keyword>
<reference evidence="3" key="1">
    <citation type="journal article" date="2019" name="bioRxiv">
        <title>The Genome of the Zebra Mussel, Dreissena polymorpha: A Resource for Invasive Species Research.</title>
        <authorList>
            <person name="McCartney M.A."/>
            <person name="Auch B."/>
            <person name="Kono T."/>
            <person name="Mallez S."/>
            <person name="Zhang Y."/>
            <person name="Obille A."/>
            <person name="Becker A."/>
            <person name="Abrahante J.E."/>
            <person name="Garbe J."/>
            <person name="Badalamenti J.P."/>
            <person name="Herman A."/>
            <person name="Mangelson H."/>
            <person name="Liachko I."/>
            <person name="Sullivan S."/>
            <person name="Sone E.D."/>
            <person name="Koren S."/>
            <person name="Silverstein K.A.T."/>
            <person name="Beckman K.B."/>
            <person name="Gohl D.M."/>
        </authorList>
    </citation>
    <scope>NUCLEOTIDE SEQUENCE</scope>
    <source>
        <strain evidence="3">Duluth1</strain>
        <tissue evidence="3">Whole animal</tissue>
    </source>
</reference>
<dbReference type="InterPro" id="IPR056330">
    <property type="entry name" value="CTT_SPB4"/>
</dbReference>
<sequence length="87" mass="10755">MEKRRQEQLQTEVSNHAHRKQKATKAWSENKEHKDRKRKRKEIKDMKRKQIRRENITEDDIQAIDEDFKMIKKLKQKKVLLQCTKLK</sequence>
<reference evidence="3" key="2">
    <citation type="submission" date="2020-11" db="EMBL/GenBank/DDBJ databases">
        <authorList>
            <person name="McCartney M.A."/>
            <person name="Auch B."/>
            <person name="Kono T."/>
            <person name="Mallez S."/>
            <person name="Becker A."/>
            <person name="Gohl D.M."/>
            <person name="Silverstein K.A.T."/>
            <person name="Koren S."/>
            <person name="Bechman K.B."/>
            <person name="Herman A."/>
            <person name="Abrahante J.E."/>
            <person name="Garbe J."/>
        </authorList>
    </citation>
    <scope>NUCLEOTIDE SEQUENCE</scope>
    <source>
        <strain evidence="3">Duluth1</strain>
        <tissue evidence="3">Whole animal</tissue>
    </source>
</reference>
<feature type="region of interest" description="Disordered" evidence="1">
    <location>
        <begin position="1"/>
        <end position="49"/>
    </location>
</feature>
<accession>A0A9D4MTG0</accession>
<organism evidence="3 4">
    <name type="scientific">Dreissena polymorpha</name>
    <name type="common">Zebra mussel</name>
    <name type="synonym">Mytilus polymorpha</name>
    <dbReference type="NCBI Taxonomy" id="45954"/>
    <lineage>
        <taxon>Eukaryota</taxon>
        <taxon>Metazoa</taxon>
        <taxon>Spiralia</taxon>
        <taxon>Lophotrochozoa</taxon>
        <taxon>Mollusca</taxon>
        <taxon>Bivalvia</taxon>
        <taxon>Autobranchia</taxon>
        <taxon>Heteroconchia</taxon>
        <taxon>Euheterodonta</taxon>
        <taxon>Imparidentia</taxon>
        <taxon>Neoheterodontei</taxon>
        <taxon>Myida</taxon>
        <taxon>Dreissenoidea</taxon>
        <taxon>Dreissenidae</taxon>
        <taxon>Dreissena</taxon>
    </lineage>
</organism>
<proteinExistence type="predicted"/>
<gene>
    <name evidence="3" type="ORF">DPMN_007308</name>
</gene>
<dbReference type="AlphaFoldDB" id="A0A9D4MTG0"/>
<dbReference type="Proteomes" id="UP000828390">
    <property type="component" value="Unassembled WGS sequence"/>
</dbReference>
<dbReference type="Pfam" id="PF23681">
    <property type="entry name" value="CTT_SPB4"/>
    <property type="match status" value="1"/>
</dbReference>
<name>A0A9D4MTG0_DREPO</name>